<dbReference type="InterPro" id="IPR027417">
    <property type="entry name" value="P-loop_NTPase"/>
</dbReference>
<protein>
    <submittedName>
        <fullName evidence="6">Uncharacterized protein</fullName>
    </submittedName>
</protein>
<dbReference type="GO" id="GO:0006952">
    <property type="term" value="P:defense response"/>
    <property type="evidence" value="ECO:0007669"/>
    <property type="project" value="UniProtKB-KW"/>
</dbReference>
<dbReference type="Gene3D" id="3.80.10.10">
    <property type="entry name" value="Ribonuclease Inhibitor"/>
    <property type="match status" value="2"/>
</dbReference>
<accession>A0ABC9B3V2</accession>
<dbReference type="Pfam" id="PF00931">
    <property type="entry name" value="NB-ARC"/>
    <property type="match status" value="1"/>
</dbReference>
<dbReference type="Gene3D" id="1.10.10.10">
    <property type="entry name" value="Winged helix-like DNA-binding domain superfamily/Winged helix DNA-binding domain"/>
    <property type="match status" value="1"/>
</dbReference>
<dbReference type="Proteomes" id="UP001497457">
    <property type="component" value="Chromosome 24b"/>
</dbReference>
<dbReference type="AlphaFoldDB" id="A0ABC9B3V2"/>
<keyword evidence="2" id="KW-0611">Plant defense</keyword>
<feature type="domain" description="Disease resistance R13L4/SHOC-2-like LRR" evidence="5">
    <location>
        <begin position="562"/>
        <end position="939"/>
    </location>
</feature>
<dbReference type="InterPro" id="IPR058922">
    <property type="entry name" value="WHD_DRP"/>
</dbReference>
<dbReference type="Pfam" id="PF23559">
    <property type="entry name" value="WHD_DRP"/>
    <property type="match status" value="1"/>
</dbReference>
<feature type="domain" description="Disease resistance protein winged helix" evidence="4">
    <location>
        <begin position="444"/>
        <end position="514"/>
    </location>
</feature>
<keyword evidence="1" id="KW-0677">Repeat</keyword>
<dbReference type="Gene3D" id="1.20.5.4130">
    <property type="match status" value="1"/>
</dbReference>
<reference evidence="6" key="1">
    <citation type="submission" date="2024-10" db="EMBL/GenBank/DDBJ databases">
        <authorList>
            <person name="Ryan C."/>
        </authorList>
    </citation>
    <scope>NUCLEOTIDE SEQUENCE [LARGE SCALE GENOMIC DNA]</scope>
</reference>
<feature type="domain" description="NB-ARC" evidence="3">
    <location>
        <begin position="207"/>
        <end position="347"/>
    </location>
</feature>
<dbReference type="PRINTS" id="PR00364">
    <property type="entry name" value="DISEASERSIST"/>
</dbReference>
<evidence type="ECO:0000259" key="5">
    <source>
        <dbReference type="Pfam" id="PF23598"/>
    </source>
</evidence>
<dbReference type="InterPro" id="IPR036388">
    <property type="entry name" value="WH-like_DNA-bd_sf"/>
</dbReference>
<dbReference type="EMBL" id="OZ075134">
    <property type="protein sequence ID" value="CAL4991019.1"/>
    <property type="molecule type" value="Genomic_DNA"/>
</dbReference>
<organism evidence="6 7">
    <name type="scientific">Urochloa decumbens</name>
    <dbReference type="NCBI Taxonomy" id="240449"/>
    <lineage>
        <taxon>Eukaryota</taxon>
        <taxon>Viridiplantae</taxon>
        <taxon>Streptophyta</taxon>
        <taxon>Embryophyta</taxon>
        <taxon>Tracheophyta</taxon>
        <taxon>Spermatophyta</taxon>
        <taxon>Magnoliopsida</taxon>
        <taxon>Liliopsida</taxon>
        <taxon>Poales</taxon>
        <taxon>Poaceae</taxon>
        <taxon>PACMAD clade</taxon>
        <taxon>Panicoideae</taxon>
        <taxon>Panicodae</taxon>
        <taxon>Paniceae</taxon>
        <taxon>Melinidinae</taxon>
        <taxon>Urochloa</taxon>
    </lineage>
</organism>
<evidence type="ECO:0000259" key="4">
    <source>
        <dbReference type="Pfam" id="PF23559"/>
    </source>
</evidence>
<evidence type="ECO:0000313" key="7">
    <source>
        <dbReference type="Proteomes" id="UP001497457"/>
    </source>
</evidence>
<dbReference type="InterPro" id="IPR044974">
    <property type="entry name" value="Disease_R_plants"/>
</dbReference>
<dbReference type="InterPro" id="IPR055414">
    <property type="entry name" value="LRR_R13L4/SHOC2-like"/>
</dbReference>
<proteinExistence type="predicted"/>
<dbReference type="PANTHER" id="PTHR23155">
    <property type="entry name" value="DISEASE RESISTANCE PROTEIN RP"/>
    <property type="match status" value="1"/>
</dbReference>
<dbReference type="Pfam" id="PF23598">
    <property type="entry name" value="LRR_14"/>
    <property type="match status" value="1"/>
</dbReference>
<dbReference type="SUPFAM" id="SSF52540">
    <property type="entry name" value="P-loop containing nucleoside triphosphate hydrolases"/>
    <property type="match status" value="1"/>
</dbReference>
<evidence type="ECO:0000256" key="1">
    <source>
        <dbReference type="ARBA" id="ARBA00022737"/>
    </source>
</evidence>
<dbReference type="Gene3D" id="3.40.50.300">
    <property type="entry name" value="P-loop containing nucleotide triphosphate hydrolases"/>
    <property type="match status" value="1"/>
</dbReference>
<keyword evidence="7" id="KW-1185">Reference proteome</keyword>
<dbReference type="InterPro" id="IPR002182">
    <property type="entry name" value="NB-ARC"/>
</dbReference>
<gene>
    <name evidence="6" type="ORF">URODEC1_LOCUS60469</name>
</gene>
<dbReference type="SUPFAM" id="SSF52058">
    <property type="entry name" value="L domain-like"/>
    <property type="match status" value="1"/>
</dbReference>
<sequence>MVLPPEQAAAVAFLNNVMGKLFQALGLVETYKMLRDLQPESESLELELRMLAAAVDDELTSCRGARRAAVARAYSAEMRALTHDIEDCIERFVHRISGGHDGGAASRLRRAVRTVTTLRTCYRFAAEIKRLKKRVEEARARVLKPLDGAAAAAGGGGGGEGRRAADHAARHPVGIEMPVEELLALLDLDRRLEGQRRPPAPAPAAAQPRVIAIVGFGGVGKTTLARAVYDAAAVADAFPCRAWVAVRSPEDGDAAGILGSIHQQLLPEQQYSVSSLTDYLKDKRYLIVIDDVDGIEEEQWDIITSAFERNGEGSRIIVTTTFRPTAKRRSDANGCVYKMRTLGMRDSMTIALRGKCAAELMRGSETLLKKCDGLPLALVSVARQLSSEDEPTGKFCSELCSKLGSYLEREDSEPNFARLRDVLIDNYTSLSDLTIRTCLLYLGIFPIDRPLKKSVITRRWLAEGYARSEDITLTQQSVADGNFKTFIDRNIITPVISKNAEVKTCKTHGIMHEFLLHRSVCEKFITCSGTPMDKIFRHLFVHGDVGSDTNSSATWNMDLSRVRSLTVRGSGGGAISDFCKYKLIRVLDLEECTDVKDSHLKKICKLWNLRYLSLSYKITRLPKEIAKLKLLETLALSKTVVTALPVEVIGLPCLINLIGKCKLLVQDCTSSGELEEHSKCKKLEQLCRNSKLETLAGFVVDGGKIQGFLQLIVHMKYLRKVKIWCESTEDVTDFNDLNNDLVKAIRQYTRTPMGAGCDRSMSIDFQGLPQGSLRALRDLYNHSMPLQETYYLSSLKLKGDLSMSHEFVAIVSGLTELCLSSTTMARDLLLSLSSMPYLLYLTLITDEIEDFVIKVGTFQCLRRLRFVLQHENPVLPEIEEGALPELISLQVPCKNLDGLSGFEIRHLRKLQEIELHPKVSKPARQEWEAAAWNHPNRPNVLPFISVDDLVGEAEDPTNNPVVSSKETRQEEAVIQGQRVDQSSGPSVPQLPLSTCHDSELGNEMDYSPHHVPMENPTGIQGRPAEEASKSSVLQTGQQGNYASTELAHVSTCYNSAKLLNASNCTLKFHGNGPVNDDLRIGCFCMHMTATEKVRLRSSGQGRTVKKMSRCCTI</sequence>
<dbReference type="GO" id="GO:0051707">
    <property type="term" value="P:response to other organism"/>
    <property type="evidence" value="ECO:0007669"/>
    <property type="project" value="UniProtKB-ARBA"/>
</dbReference>
<evidence type="ECO:0000259" key="3">
    <source>
        <dbReference type="Pfam" id="PF00931"/>
    </source>
</evidence>
<evidence type="ECO:0000256" key="2">
    <source>
        <dbReference type="ARBA" id="ARBA00022821"/>
    </source>
</evidence>
<evidence type="ECO:0000313" key="6">
    <source>
        <dbReference type="EMBL" id="CAL4991019.1"/>
    </source>
</evidence>
<name>A0ABC9B3V2_9POAL</name>
<dbReference type="PANTHER" id="PTHR23155:SF983">
    <property type="entry name" value="NB-ARC DOMAIN CONTAINING PROTEIN, EXPRESSED"/>
    <property type="match status" value="1"/>
</dbReference>
<dbReference type="InterPro" id="IPR032675">
    <property type="entry name" value="LRR_dom_sf"/>
</dbReference>